<dbReference type="KEGG" id="stcm:SCMC78_34660"/>
<accession>A0AB33KDM6</accession>
<name>A0AB33KDM6_9ACTN</name>
<reference evidence="2" key="1">
    <citation type="submission" date="2024-07" db="EMBL/GenBank/DDBJ databases">
        <title>Complete genome sequences of cellulolytic bacteria, Kitasatospora sp. CMC57 and Streptomyces sp. CMC78, isolated from Japanese agricultural soil.</title>
        <authorList>
            <person name="Hashimoto T."/>
            <person name="Ito M."/>
            <person name="Iwamoto M."/>
            <person name="Fukahori D."/>
            <person name="Shoda T."/>
            <person name="Sakoda M."/>
            <person name="Morohoshi T."/>
            <person name="Mitsuboshi M."/>
            <person name="Nishizawa T."/>
        </authorList>
    </citation>
    <scope>NUCLEOTIDE SEQUENCE</scope>
    <source>
        <strain evidence="2">CMC78</strain>
    </source>
</reference>
<feature type="domain" description="Knr4/Smi1-like" evidence="1">
    <location>
        <begin position="37"/>
        <end position="161"/>
    </location>
</feature>
<dbReference type="Pfam" id="PF09346">
    <property type="entry name" value="SMI1_KNR4"/>
    <property type="match status" value="1"/>
</dbReference>
<dbReference type="AlphaFoldDB" id="A0AB33KDM6"/>
<dbReference type="RefSeq" id="WP_397721806.1">
    <property type="nucleotide sequence ID" value="NZ_AP035884.1"/>
</dbReference>
<dbReference type="InterPro" id="IPR037883">
    <property type="entry name" value="Knr4/Smi1-like_sf"/>
</dbReference>
<dbReference type="SUPFAM" id="SSF160631">
    <property type="entry name" value="SMI1/KNR4-like"/>
    <property type="match status" value="1"/>
</dbReference>
<dbReference type="SMART" id="SM00860">
    <property type="entry name" value="SMI1_KNR4"/>
    <property type="match status" value="1"/>
</dbReference>
<gene>
    <name evidence="2" type="ORF">SCMC78_34660</name>
</gene>
<organism evidence="2">
    <name type="scientific">Streptomyces sp. CMC78</name>
    <dbReference type="NCBI Taxonomy" id="3231512"/>
    <lineage>
        <taxon>Bacteria</taxon>
        <taxon>Bacillati</taxon>
        <taxon>Actinomycetota</taxon>
        <taxon>Actinomycetes</taxon>
        <taxon>Kitasatosporales</taxon>
        <taxon>Streptomycetaceae</taxon>
        <taxon>Streptomyces</taxon>
    </lineage>
</organism>
<dbReference type="InterPro" id="IPR018958">
    <property type="entry name" value="Knr4/Smi1-like_dom"/>
</dbReference>
<evidence type="ECO:0000313" key="2">
    <source>
        <dbReference type="EMBL" id="BFP53659.1"/>
    </source>
</evidence>
<proteinExistence type="predicted"/>
<evidence type="ECO:0000259" key="1">
    <source>
        <dbReference type="SMART" id="SM00860"/>
    </source>
</evidence>
<protein>
    <recommendedName>
        <fullName evidence="1">Knr4/Smi1-like domain-containing protein</fullName>
    </recommendedName>
</protein>
<sequence>MDPRIPRLRRKLAAIPFQPLRSHSFGEEQHEFRLGPKLAEARVAAFEAEHDIALPDAYRQFLTHIGGSGAAPFYGLMPLERCSVLVMNPRGEPGTPRGFDGAEPGAHERDLFLHIIEMGCTDVCVIAVTGPLTGRVLIGNGDGFWGPNVSSATDFLDWYERWLNHMSAGRDNRALELTSPQLRAHPDRHRMAPKI</sequence>
<dbReference type="EMBL" id="AP035884">
    <property type="protein sequence ID" value="BFP53659.1"/>
    <property type="molecule type" value="Genomic_DNA"/>
</dbReference>